<feature type="transmembrane region" description="Helical" evidence="7">
    <location>
        <begin position="89"/>
        <end position="121"/>
    </location>
</feature>
<evidence type="ECO:0000313" key="10">
    <source>
        <dbReference type="Proteomes" id="UP000504636"/>
    </source>
</evidence>
<feature type="transmembrane region" description="Helical" evidence="7">
    <location>
        <begin position="428"/>
        <end position="451"/>
    </location>
</feature>
<evidence type="ECO:0000256" key="3">
    <source>
        <dbReference type="ARBA" id="ARBA00022692"/>
    </source>
</evidence>
<dbReference type="InterPro" id="IPR010573">
    <property type="entry name" value="MFS_Str1/Tri12-like"/>
</dbReference>
<evidence type="ECO:0000256" key="2">
    <source>
        <dbReference type="ARBA" id="ARBA00022448"/>
    </source>
</evidence>
<feature type="transmembrane region" description="Helical" evidence="7">
    <location>
        <begin position="457"/>
        <end position="479"/>
    </location>
</feature>
<gene>
    <name evidence="9 11" type="ORF">BDZ99DRAFT_501443</name>
</gene>
<evidence type="ECO:0000256" key="1">
    <source>
        <dbReference type="ARBA" id="ARBA00004141"/>
    </source>
</evidence>
<dbReference type="AlphaFoldDB" id="A0A6A6YCU7"/>
<feature type="transmembrane region" description="Helical" evidence="7">
    <location>
        <begin position="335"/>
        <end position="357"/>
    </location>
</feature>
<comment type="subcellular location">
    <subcellularLocation>
        <location evidence="1">Membrane</location>
        <topology evidence="1">Multi-pass membrane protein</topology>
    </subcellularLocation>
</comment>
<evidence type="ECO:0000313" key="9">
    <source>
        <dbReference type="EMBL" id="KAF2805844.1"/>
    </source>
</evidence>
<keyword evidence="2" id="KW-0813">Transport</keyword>
<dbReference type="Proteomes" id="UP000504636">
    <property type="component" value="Unplaced"/>
</dbReference>
<evidence type="ECO:0000256" key="7">
    <source>
        <dbReference type="SAM" id="Phobius"/>
    </source>
</evidence>
<proteinExistence type="predicted"/>
<dbReference type="PANTHER" id="PTHR23501">
    <property type="entry name" value="MAJOR FACILITATOR SUPERFAMILY"/>
    <property type="match status" value="1"/>
</dbReference>
<organism evidence="9">
    <name type="scientific">Mytilinidion resinicola</name>
    <dbReference type="NCBI Taxonomy" id="574789"/>
    <lineage>
        <taxon>Eukaryota</taxon>
        <taxon>Fungi</taxon>
        <taxon>Dikarya</taxon>
        <taxon>Ascomycota</taxon>
        <taxon>Pezizomycotina</taxon>
        <taxon>Dothideomycetes</taxon>
        <taxon>Pleosporomycetidae</taxon>
        <taxon>Mytilinidiales</taxon>
        <taxon>Mytilinidiaceae</taxon>
        <taxon>Mytilinidion</taxon>
    </lineage>
</organism>
<feature type="transmembrane region" description="Helical" evidence="7">
    <location>
        <begin position="369"/>
        <end position="387"/>
    </location>
</feature>
<dbReference type="SUPFAM" id="SSF103473">
    <property type="entry name" value="MFS general substrate transporter"/>
    <property type="match status" value="2"/>
</dbReference>
<dbReference type="Pfam" id="PF06609">
    <property type="entry name" value="TRI12"/>
    <property type="match status" value="2"/>
</dbReference>
<dbReference type="Gene3D" id="1.20.1250.20">
    <property type="entry name" value="MFS general substrate transporter like domains"/>
    <property type="match status" value="1"/>
</dbReference>
<dbReference type="GO" id="GO:0005886">
    <property type="term" value="C:plasma membrane"/>
    <property type="evidence" value="ECO:0007669"/>
    <property type="project" value="TreeGrafter"/>
</dbReference>
<dbReference type="GeneID" id="54464706"/>
<feature type="transmembrane region" description="Helical" evidence="7">
    <location>
        <begin position="549"/>
        <end position="567"/>
    </location>
</feature>
<evidence type="ECO:0000256" key="5">
    <source>
        <dbReference type="ARBA" id="ARBA00023136"/>
    </source>
</evidence>
<feature type="region of interest" description="Disordered" evidence="6">
    <location>
        <begin position="1"/>
        <end position="26"/>
    </location>
</feature>
<accession>A0A6A6YCU7</accession>
<dbReference type="PROSITE" id="PS50850">
    <property type="entry name" value="MFS"/>
    <property type="match status" value="1"/>
</dbReference>
<reference evidence="9 11" key="1">
    <citation type="journal article" date="2020" name="Stud. Mycol.">
        <title>101 Dothideomycetes genomes: a test case for predicting lifestyles and emergence of pathogens.</title>
        <authorList>
            <person name="Haridas S."/>
            <person name="Albert R."/>
            <person name="Binder M."/>
            <person name="Bloem J."/>
            <person name="Labutti K."/>
            <person name="Salamov A."/>
            <person name="Andreopoulos B."/>
            <person name="Baker S."/>
            <person name="Barry K."/>
            <person name="Bills G."/>
            <person name="Bluhm B."/>
            <person name="Cannon C."/>
            <person name="Castanera R."/>
            <person name="Culley D."/>
            <person name="Daum C."/>
            <person name="Ezra D."/>
            <person name="Gonzalez J."/>
            <person name="Henrissat B."/>
            <person name="Kuo A."/>
            <person name="Liang C."/>
            <person name="Lipzen A."/>
            <person name="Lutzoni F."/>
            <person name="Magnuson J."/>
            <person name="Mondo S."/>
            <person name="Nolan M."/>
            <person name="Ohm R."/>
            <person name="Pangilinan J."/>
            <person name="Park H.-J."/>
            <person name="Ramirez L."/>
            <person name="Alfaro M."/>
            <person name="Sun H."/>
            <person name="Tritt A."/>
            <person name="Yoshinaga Y."/>
            <person name="Zwiers L.-H."/>
            <person name="Turgeon B."/>
            <person name="Goodwin S."/>
            <person name="Spatafora J."/>
            <person name="Crous P."/>
            <person name="Grigoriev I."/>
        </authorList>
    </citation>
    <scope>NUCLEOTIDE SEQUENCE</scope>
    <source>
        <strain evidence="9 11">CBS 304.34</strain>
    </source>
</reference>
<dbReference type="PROSITE" id="PS00216">
    <property type="entry name" value="SUGAR_TRANSPORT_1"/>
    <property type="match status" value="1"/>
</dbReference>
<sequence length="603" mass="64453">MEPGTKSPPVELENVDKTHKHQKDGDLHHDIIDPRAIGGDLASMPKGLVNAALGPSPNFVWLAVSWTAGFSVGFTLVGRLSDIFGRRWFYIACSMLALIANIIGAAAQSVDMLIVSLISFLPSHWFPENSQGWAMMRGYQPQTLSNKTSKANLHNQATNTLNGLASAGQLSFFIVIAELVPNSRRGPFNAIILATSTPFAVFGPPIARAFFTNTALQWRWSYILGVIVNTLAVVLYFFFYHPPTYEMLHVGGKGKPRQLATLDWLGIALFVSGLTVFLIGLNWGGSSYPWKSAHTLGALLSGFATLVIFCIWEAYCGLEYPLIPMSLFKSLKYDVLTICASVGCMVYYSMTVIWPTMAGVLYSADVKEVGWLSCAVGGGLLLGQILGGFCHRFLPKIKYQMIVVSAFIAAFVAALASSTQRTRSQTVAFMVLGATAAGYVESVTLSSYAYFFAADDIGLVSGAAGAIRIACGAVATSMYSSILSSKLSTYLPEYVTPAATAAGLPAASLPALFEGTTAGSFAGVPGITEGIEVVVGEAVKHAYSESFRIVFLCTLPFGAISLVAAFFCPNVDEFLVSDVARKLHRGGVKTGVEGKTDDGEDAV</sequence>
<keyword evidence="5 7" id="KW-0472">Membrane</keyword>
<name>A0A6A6YCU7_9PEZI</name>
<evidence type="ECO:0000259" key="8">
    <source>
        <dbReference type="PROSITE" id="PS50850"/>
    </source>
</evidence>
<keyword evidence="4 7" id="KW-1133">Transmembrane helix</keyword>
<feature type="transmembrane region" description="Helical" evidence="7">
    <location>
        <begin position="261"/>
        <end position="284"/>
    </location>
</feature>
<feature type="transmembrane region" description="Helical" evidence="7">
    <location>
        <begin position="222"/>
        <end position="241"/>
    </location>
</feature>
<feature type="transmembrane region" description="Helical" evidence="7">
    <location>
        <begin position="188"/>
        <end position="210"/>
    </location>
</feature>
<evidence type="ECO:0000256" key="6">
    <source>
        <dbReference type="SAM" id="MobiDB-lite"/>
    </source>
</evidence>
<dbReference type="GO" id="GO:0022857">
    <property type="term" value="F:transmembrane transporter activity"/>
    <property type="evidence" value="ECO:0007669"/>
    <property type="project" value="InterPro"/>
</dbReference>
<feature type="transmembrane region" description="Helical" evidence="7">
    <location>
        <begin position="296"/>
        <end position="315"/>
    </location>
</feature>
<reference evidence="11" key="2">
    <citation type="submission" date="2020-04" db="EMBL/GenBank/DDBJ databases">
        <authorList>
            <consortium name="NCBI Genome Project"/>
        </authorList>
    </citation>
    <scope>NUCLEOTIDE SEQUENCE</scope>
    <source>
        <strain evidence="11">CBS 304.34</strain>
    </source>
</reference>
<dbReference type="InterPro" id="IPR036259">
    <property type="entry name" value="MFS_trans_sf"/>
</dbReference>
<dbReference type="OrthoDB" id="4161376at2759"/>
<keyword evidence="10" id="KW-1185">Reference proteome</keyword>
<dbReference type="InterPro" id="IPR020846">
    <property type="entry name" value="MFS_dom"/>
</dbReference>
<feature type="transmembrane region" description="Helical" evidence="7">
    <location>
        <begin position="399"/>
        <end position="416"/>
    </location>
</feature>
<evidence type="ECO:0000313" key="11">
    <source>
        <dbReference type="RefSeq" id="XP_033572808.1"/>
    </source>
</evidence>
<evidence type="ECO:0000256" key="4">
    <source>
        <dbReference type="ARBA" id="ARBA00022989"/>
    </source>
</evidence>
<dbReference type="RefSeq" id="XP_033572808.1">
    <property type="nucleotide sequence ID" value="XM_033723813.1"/>
</dbReference>
<keyword evidence="3 7" id="KW-0812">Transmembrane</keyword>
<feature type="transmembrane region" description="Helical" evidence="7">
    <location>
        <begin position="59"/>
        <end position="77"/>
    </location>
</feature>
<feature type="domain" description="Major facilitator superfamily (MFS) profile" evidence="8">
    <location>
        <begin position="1"/>
        <end position="573"/>
    </location>
</feature>
<dbReference type="PANTHER" id="PTHR23501:SF109">
    <property type="entry name" value="MAJOR FACILITATOR SUPERFAMILY (MFS) PROFILE DOMAIN-CONTAINING PROTEIN-RELATED"/>
    <property type="match status" value="1"/>
</dbReference>
<dbReference type="InterPro" id="IPR005829">
    <property type="entry name" value="Sugar_transporter_CS"/>
</dbReference>
<reference evidence="11" key="3">
    <citation type="submission" date="2025-04" db="UniProtKB">
        <authorList>
            <consortium name="RefSeq"/>
        </authorList>
    </citation>
    <scope>IDENTIFICATION</scope>
    <source>
        <strain evidence="11">CBS 304.34</strain>
    </source>
</reference>
<protein>
    <submittedName>
        <fullName evidence="9 11">MFS general substrate transporter</fullName>
    </submittedName>
</protein>
<dbReference type="EMBL" id="MU003708">
    <property type="protein sequence ID" value="KAF2805844.1"/>
    <property type="molecule type" value="Genomic_DNA"/>
</dbReference>